<protein>
    <submittedName>
        <fullName evidence="5">IS21-like element helper ATPase IstB</fullName>
    </submittedName>
</protein>
<dbReference type="InterPro" id="IPR047661">
    <property type="entry name" value="IstB"/>
</dbReference>
<evidence type="ECO:0000259" key="4">
    <source>
        <dbReference type="SMART" id="SM00382"/>
    </source>
</evidence>
<gene>
    <name evidence="5" type="primary">istB</name>
    <name evidence="5" type="ORF">GCM10008936_20370</name>
</gene>
<keyword evidence="2" id="KW-0547">Nucleotide-binding</keyword>
<keyword evidence="3" id="KW-0067">ATP-binding</keyword>
<reference evidence="5 6" key="1">
    <citation type="journal article" date="2019" name="Int. J. Syst. Evol. Microbiol.">
        <title>The Global Catalogue of Microorganisms (GCM) 10K type strain sequencing project: providing services to taxonomists for standard genome sequencing and annotation.</title>
        <authorList>
            <consortium name="The Broad Institute Genomics Platform"/>
            <consortium name="The Broad Institute Genome Sequencing Center for Infectious Disease"/>
            <person name="Wu L."/>
            <person name="Ma J."/>
        </authorList>
    </citation>
    <scope>NUCLEOTIDE SEQUENCE [LARGE SCALE GENOMIC DNA]</scope>
    <source>
        <strain evidence="5 6">JCM 14232</strain>
    </source>
</reference>
<evidence type="ECO:0000313" key="6">
    <source>
        <dbReference type="Proteomes" id="UP001410648"/>
    </source>
</evidence>
<dbReference type="Gene3D" id="3.40.50.300">
    <property type="entry name" value="P-loop containing nucleotide triphosphate hydrolases"/>
    <property type="match status" value="1"/>
</dbReference>
<dbReference type="Proteomes" id="UP001410648">
    <property type="component" value="Unassembled WGS sequence"/>
</dbReference>
<dbReference type="EMBL" id="BAAADA010000193">
    <property type="protein sequence ID" value="GAA0493323.1"/>
    <property type="molecule type" value="Genomic_DNA"/>
</dbReference>
<dbReference type="RefSeq" id="WP_343755429.1">
    <property type="nucleotide sequence ID" value="NZ_BAAADA010000193.1"/>
</dbReference>
<dbReference type="PIRSF" id="PIRSF003073">
    <property type="entry name" value="DNAC_TnpB_IstB"/>
    <property type="match status" value="1"/>
</dbReference>
<dbReference type="InterPro" id="IPR003593">
    <property type="entry name" value="AAA+_ATPase"/>
</dbReference>
<feature type="domain" description="AAA+ ATPase" evidence="4">
    <location>
        <begin position="93"/>
        <end position="225"/>
    </location>
</feature>
<dbReference type="InterPro" id="IPR028350">
    <property type="entry name" value="DNAC/IstB-like"/>
</dbReference>
<proteinExistence type="inferred from homology"/>
<keyword evidence="6" id="KW-1185">Reference proteome</keyword>
<sequence>MEDELKELCKRMRLAYVYDYVIDNHDKEALYPLILESLKYEQHERERAKAHRLIHKAGFRTHKRLGQYEWHDAIGFPGSLTKEELISLDFIHHRENLIFVGSPGTGKTTLATALGIEACMAGKDVQFYRVLDLVDKLQKASQRGTLARTRKSILKSDCLILDELGYLPIDKEGSELLFHLISDFYEERSLIVTTNLEFSSWNKVFQDSRLTSALVDRLIHHAHIFSFSGKSYRFTNALSQHKN</sequence>
<dbReference type="SMART" id="SM00382">
    <property type="entry name" value="AAA"/>
    <property type="match status" value="1"/>
</dbReference>
<dbReference type="SUPFAM" id="SSF52540">
    <property type="entry name" value="P-loop containing nucleoside triphosphate hydrolases"/>
    <property type="match status" value="1"/>
</dbReference>
<evidence type="ECO:0000256" key="1">
    <source>
        <dbReference type="ARBA" id="ARBA00008059"/>
    </source>
</evidence>
<dbReference type="Pfam" id="PF01695">
    <property type="entry name" value="IstB_IS21"/>
    <property type="match status" value="1"/>
</dbReference>
<dbReference type="NCBIfam" id="NF038214">
    <property type="entry name" value="IS21_help_AAA"/>
    <property type="match status" value="1"/>
</dbReference>
<name>A0ABN1BBQ7_9LACT</name>
<comment type="caution">
    <text evidence="5">The sequence shown here is derived from an EMBL/GenBank/DDBJ whole genome shotgun (WGS) entry which is preliminary data.</text>
</comment>
<evidence type="ECO:0000313" key="5">
    <source>
        <dbReference type="EMBL" id="GAA0493323.1"/>
    </source>
</evidence>
<evidence type="ECO:0000256" key="3">
    <source>
        <dbReference type="ARBA" id="ARBA00022840"/>
    </source>
</evidence>
<accession>A0ABN1BBQ7</accession>
<dbReference type="PANTHER" id="PTHR30050:SF4">
    <property type="entry name" value="ATP-BINDING PROTEIN RV3427C IN INSERTION SEQUENCE-RELATED"/>
    <property type="match status" value="1"/>
</dbReference>
<dbReference type="CDD" id="cd00009">
    <property type="entry name" value="AAA"/>
    <property type="match status" value="1"/>
</dbReference>
<dbReference type="InterPro" id="IPR002611">
    <property type="entry name" value="IstB_ATP-bd"/>
</dbReference>
<dbReference type="InterPro" id="IPR027417">
    <property type="entry name" value="P-loop_NTPase"/>
</dbReference>
<evidence type="ECO:0000256" key="2">
    <source>
        <dbReference type="ARBA" id="ARBA00022741"/>
    </source>
</evidence>
<comment type="similarity">
    <text evidence="1">Belongs to the IS21/IS1162 putative ATP-binding protein family.</text>
</comment>
<organism evidence="5 6">
    <name type="scientific">Alkalibacterium indicireducens</name>
    <dbReference type="NCBI Taxonomy" id="398758"/>
    <lineage>
        <taxon>Bacteria</taxon>
        <taxon>Bacillati</taxon>
        <taxon>Bacillota</taxon>
        <taxon>Bacilli</taxon>
        <taxon>Lactobacillales</taxon>
        <taxon>Carnobacteriaceae</taxon>
        <taxon>Alkalibacterium</taxon>
    </lineage>
</organism>
<dbReference type="PANTHER" id="PTHR30050">
    <property type="entry name" value="CHROMOSOMAL REPLICATION INITIATOR PROTEIN DNAA"/>
    <property type="match status" value="1"/>
</dbReference>